<reference evidence="1 2" key="1">
    <citation type="submission" date="2012-10" db="EMBL/GenBank/DDBJ databases">
        <authorList>
            <person name="Harkins D.M."/>
            <person name="Durkin A.S."/>
            <person name="Brinkac L.M."/>
            <person name="Haft D.H."/>
            <person name="Selengut J.D."/>
            <person name="Sanka R."/>
            <person name="DePew J."/>
            <person name="Purushe J."/>
            <person name="Chanthongthip A."/>
            <person name="Lattana O."/>
            <person name="Phetsouvanh R."/>
            <person name="Newton P.N."/>
            <person name="Vinetz J.M."/>
            <person name="Sutton G.G."/>
            <person name="Nierman W.C."/>
            <person name="Fouts D.E."/>
        </authorList>
    </citation>
    <scope>NUCLEOTIDE SEQUENCE [LARGE SCALE GENOMIC DNA]</scope>
    <source>
        <strain evidence="1 2">UI 12758</strain>
    </source>
</reference>
<organism evidence="1 2">
    <name type="scientific">Leptospira interrogans str. UI 12758</name>
    <dbReference type="NCBI Taxonomy" id="1049938"/>
    <lineage>
        <taxon>Bacteria</taxon>
        <taxon>Pseudomonadati</taxon>
        <taxon>Spirochaetota</taxon>
        <taxon>Spirochaetia</taxon>
        <taxon>Leptospirales</taxon>
        <taxon>Leptospiraceae</taxon>
        <taxon>Leptospira</taxon>
    </lineage>
</organism>
<evidence type="ECO:0000313" key="1">
    <source>
        <dbReference type="EMBL" id="EKR54416.1"/>
    </source>
</evidence>
<dbReference type="AlphaFoldDB" id="A0A0E2D344"/>
<proteinExistence type="predicted"/>
<dbReference type="Proteomes" id="UP000001340">
    <property type="component" value="Unassembled WGS sequence"/>
</dbReference>
<accession>A0A0E2D344</accession>
<dbReference type="RefSeq" id="WP_002123924.1">
    <property type="nucleotide sequence ID" value="NZ_AHNR02000045.1"/>
</dbReference>
<protein>
    <submittedName>
        <fullName evidence="1">Uncharacterized protein</fullName>
    </submittedName>
</protein>
<name>A0A0E2D344_LEPIR</name>
<gene>
    <name evidence="1" type="ORF">LEP1GSC105_2907</name>
</gene>
<sequence>MHLKVEVENNIPFLLSTLKELENLSAVVGVAAEPDSELAIYAGAQEFGAVIKSKKAIAKLYYLLVEEELIDKDKFPLYIWMKAKTEITIPERAYLRKTFDDSGVIDEAEKLFVYAFDRALSGQGKMIQALEAAADSLLASVKATITSGMSPSNHPLTIARKGHSRTLMGKEPRLLKSITREIIKDE</sequence>
<dbReference type="EMBL" id="AHNR02000045">
    <property type="protein sequence ID" value="EKR54416.1"/>
    <property type="molecule type" value="Genomic_DNA"/>
</dbReference>
<evidence type="ECO:0000313" key="2">
    <source>
        <dbReference type="Proteomes" id="UP000001340"/>
    </source>
</evidence>
<comment type="caution">
    <text evidence="1">The sequence shown here is derived from an EMBL/GenBank/DDBJ whole genome shotgun (WGS) entry which is preliminary data.</text>
</comment>